<feature type="region of interest" description="Disordered" evidence="1">
    <location>
        <begin position="1"/>
        <end position="20"/>
    </location>
</feature>
<dbReference type="Proteomes" id="UP000265520">
    <property type="component" value="Unassembled WGS sequence"/>
</dbReference>
<dbReference type="AlphaFoldDB" id="A0A392MKE6"/>
<evidence type="ECO:0000313" key="2">
    <source>
        <dbReference type="EMBL" id="MCH87198.1"/>
    </source>
</evidence>
<protein>
    <submittedName>
        <fullName evidence="2">Uncharacterized protein</fullName>
    </submittedName>
</protein>
<evidence type="ECO:0000313" key="3">
    <source>
        <dbReference type="Proteomes" id="UP000265520"/>
    </source>
</evidence>
<name>A0A392MKE6_9FABA</name>
<proteinExistence type="predicted"/>
<comment type="caution">
    <text evidence="2">The sequence shown here is derived from an EMBL/GenBank/DDBJ whole genome shotgun (WGS) entry which is preliminary data.</text>
</comment>
<reference evidence="2 3" key="1">
    <citation type="journal article" date="2018" name="Front. Plant Sci.">
        <title>Red Clover (Trifolium pratense) and Zigzag Clover (T. medium) - A Picture of Genomic Similarities and Differences.</title>
        <authorList>
            <person name="Dluhosova J."/>
            <person name="Istvanek J."/>
            <person name="Nedelnik J."/>
            <person name="Repkova J."/>
        </authorList>
    </citation>
    <scope>NUCLEOTIDE SEQUENCE [LARGE SCALE GENOMIC DNA]</scope>
    <source>
        <strain evidence="3">cv. 10/8</strain>
        <tissue evidence="2">Leaf</tissue>
    </source>
</reference>
<evidence type="ECO:0000256" key="1">
    <source>
        <dbReference type="SAM" id="MobiDB-lite"/>
    </source>
</evidence>
<organism evidence="2 3">
    <name type="scientific">Trifolium medium</name>
    <dbReference type="NCBI Taxonomy" id="97028"/>
    <lineage>
        <taxon>Eukaryota</taxon>
        <taxon>Viridiplantae</taxon>
        <taxon>Streptophyta</taxon>
        <taxon>Embryophyta</taxon>
        <taxon>Tracheophyta</taxon>
        <taxon>Spermatophyta</taxon>
        <taxon>Magnoliopsida</taxon>
        <taxon>eudicotyledons</taxon>
        <taxon>Gunneridae</taxon>
        <taxon>Pentapetalae</taxon>
        <taxon>rosids</taxon>
        <taxon>fabids</taxon>
        <taxon>Fabales</taxon>
        <taxon>Fabaceae</taxon>
        <taxon>Papilionoideae</taxon>
        <taxon>50 kb inversion clade</taxon>
        <taxon>NPAAA clade</taxon>
        <taxon>Hologalegina</taxon>
        <taxon>IRL clade</taxon>
        <taxon>Trifolieae</taxon>
        <taxon>Trifolium</taxon>
    </lineage>
</organism>
<gene>
    <name evidence="2" type="ORF">A2U01_0008064</name>
</gene>
<dbReference type="EMBL" id="LXQA010011727">
    <property type="protein sequence ID" value="MCH87198.1"/>
    <property type="molecule type" value="Genomic_DNA"/>
</dbReference>
<sequence>MKEEERRQLEQTDRKRMRSSSILRRLDMRLRSSIGSSDQSTSAIDAAADSLLLFFISFSVTAKYQTMEAGNEMLGADG</sequence>
<feature type="compositionally biased region" description="Basic and acidic residues" evidence="1">
    <location>
        <begin position="1"/>
        <end position="14"/>
    </location>
</feature>
<accession>A0A392MKE6</accession>
<keyword evidence="3" id="KW-1185">Reference proteome</keyword>